<feature type="compositionally biased region" description="Low complexity" evidence="7">
    <location>
        <begin position="114"/>
        <end position="125"/>
    </location>
</feature>
<reference evidence="9 10" key="1">
    <citation type="submission" date="2024-10" db="EMBL/GenBank/DDBJ databases">
        <title>Updated reference genomes for cyclostephanoid diatoms.</title>
        <authorList>
            <person name="Roberts W.R."/>
            <person name="Alverson A.J."/>
        </authorList>
    </citation>
    <scope>NUCLEOTIDE SEQUENCE [LARGE SCALE GENOMIC DNA]</scope>
    <source>
        <strain evidence="9 10">AJA232-27</strain>
    </source>
</reference>
<evidence type="ECO:0000256" key="7">
    <source>
        <dbReference type="SAM" id="MobiDB-lite"/>
    </source>
</evidence>
<feature type="compositionally biased region" description="Pro residues" evidence="7">
    <location>
        <begin position="212"/>
        <end position="227"/>
    </location>
</feature>
<dbReference type="SUPFAM" id="SSF51069">
    <property type="entry name" value="Carbonic anhydrase"/>
    <property type="match status" value="1"/>
</dbReference>
<dbReference type="AlphaFoldDB" id="A0ABD3N9P6"/>
<evidence type="ECO:0000256" key="6">
    <source>
        <dbReference type="ARBA" id="ARBA00048348"/>
    </source>
</evidence>
<dbReference type="PANTHER" id="PTHR18952:SF265">
    <property type="entry name" value="CARBONIC ANHYDRASE"/>
    <property type="match status" value="1"/>
</dbReference>
<comment type="catalytic activity">
    <reaction evidence="6">
        <text>hydrogencarbonate + H(+) = CO2 + H2O</text>
        <dbReference type="Rhea" id="RHEA:10748"/>
        <dbReference type="ChEBI" id="CHEBI:15377"/>
        <dbReference type="ChEBI" id="CHEBI:15378"/>
        <dbReference type="ChEBI" id="CHEBI:16526"/>
        <dbReference type="ChEBI" id="CHEBI:17544"/>
        <dbReference type="EC" id="4.2.1.1"/>
    </reaction>
</comment>
<name>A0ABD3N9P6_9STRA</name>
<dbReference type="Proteomes" id="UP001530293">
    <property type="component" value="Unassembled WGS sequence"/>
</dbReference>
<dbReference type="PROSITE" id="PS51144">
    <property type="entry name" value="ALPHA_CA_2"/>
    <property type="match status" value="1"/>
</dbReference>
<dbReference type="GO" id="GO:0046872">
    <property type="term" value="F:metal ion binding"/>
    <property type="evidence" value="ECO:0007669"/>
    <property type="project" value="UniProtKB-KW"/>
</dbReference>
<keyword evidence="5" id="KW-0456">Lyase</keyword>
<dbReference type="InterPro" id="IPR023561">
    <property type="entry name" value="Carbonic_anhydrase_a-class"/>
</dbReference>
<feature type="compositionally biased region" description="Polar residues" evidence="7">
    <location>
        <begin position="89"/>
        <end position="111"/>
    </location>
</feature>
<feature type="domain" description="Alpha-carbonic anhydrase" evidence="8">
    <location>
        <begin position="265"/>
        <end position="562"/>
    </location>
</feature>
<accession>A0ABD3N9P6</accession>
<proteinExistence type="inferred from homology"/>
<dbReference type="Pfam" id="PF00194">
    <property type="entry name" value="Carb_anhydrase"/>
    <property type="match status" value="1"/>
</dbReference>
<organism evidence="9 10">
    <name type="scientific">Discostella pseudostelligera</name>
    <dbReference type="NCBI Taxonomy" id="259834"/>
    <lineage>
        <taxon>Eukaryota</taxon>
        <taxon>Sar</taxon>
        <taxon>Stramenopiles</taxon>
        <taxon>Ochrophyta</taxon>
        <taxon>Bacillariophyta</taxon>
        <taxon>Coscinodiscophyceae</taxon>
        <taxon>Thalassiosirophycidae</taxon>
        <taxon>Stephanodiscales</taxon>
        <taxon>Stephanodiscaceae</taxon>
        <taxon>Discostella</taxon>
    </lineage>
</organism>
<keyword evidence="4" id="KW-0862">Zinc</keyword>
<feature type="compositionally biased region" description="Low complexity" evidence="7">
    <location>
        <begin position="153"/>
        <end position="166"/>
    </location>
</feature>
<keyword evidence="10" id="KW-1185">Reference proteome</keyword>
<protein>
    <recommendedName>
        <fullName evidence="2">carbonic anhydrase</fullName>
        <ecNumber evidence="2">4.2.1.1</ecNumber>
    </recommendedName>
</protein>
<feature type="compositionally biased region" description="Polar residues" evidence="7">
    <location>
        <begin position="245"/>
        <end position="260"/>
    </location>
</feature>
<keyword evidence="3" id="KW-0479">Metal-binding</keyword>
<evidence type="ECO:0000256" key="4">
    <source>
        <dbReference type="ARBA" id="ARBA00022833"/>
    </source>
</evidence>
<dbReference type="SMART" id="SM01057">
    <property type="entry name" value="Carb_anhydrase"/>
    <property type="match status" value="1"/>
</dbReference>
<dbReference type="EMBL" id="JALLBG020000055">
    <property type="protein sequence ID" value="KAL3769410.1"/>
    <property type="molecule type" value="Genomic_DNA"/>
</dbReference>
<dbReference type="InterPro" id="IPR036398">
    <property type="entry name" value="CA_dom_sf"/>
</dbReference>
<dbReference type="GO" id="GO:0004089">
    <property type="term" value="F:carbonate dehydratase activity"/>
    <property type="evidence" value="ECO:0007669"/>
    <property type="project" value="UniProtKB-EC"/>
</dbReference>
<evidence type="ECO:0000256" key="2">
    <source>
        <dbReference type="ARBA" id="ARBA00012925"/>
    </source>
</evidence>
<dbReference type="EC" id="4.2.1.1" evidence="2"/>
<gene>
    <name evidence="9" type="ORF">ACHAWU_008819</name>
</gene>
<evidence type="ECO:0000256" key="5">
    <source>
        <dbReference type="ARBA" id="ARBA00023239"/>
    </source>
</evidence>
<feature type="region of interest" description="Disordered" evidence="7">
    <location>
        <begin position="141"/>
        <end position="261"/>
    </location>
</feature>
<evidence type="ECO:0000313" key="10">
    <source>
        <dbReference type="Proteomes" id="UP001530293"/>
    </source>
</evidence>
<comment type="caution">
    <text evidence="9">The sequence shown here is derived from an EMBL/GenBank/DDBJ whole genome shotgun (WGS) entry which is preliminary data.</text>
</comment>
<feature type="region of interest" description="Disordered" evidence="7">
    <location>
        <begin position="89"/>
        <end position="128"/>
    </location>
</feature>
<evidence type="ECO:0000259" key="8">
    <source>
        <dbReference type="PROSITE" id="PS51144"/>
    </source>
</evidence>
<evidence type="ECO:0000256" key="3">
    <source>
        <dbReference type="ARBA" id="ARBA00022723"/>
    </source>
</evidence>
<dbReference type="PANTHER" id="PTHR18952">
    <property type="entry name" value="CARBONIC ANHYDRASE"/>
    <property type="match status" value="1"/>
</dbReference>
<dbReference type="Gene3D" id="3.10.200.10">
    <property type="entry name" value="Alpha carbonic anhydrase"/>
    <property type="match status" value="1"/>
</dbReference>
<dbReference type="InterPro" id="IPR001148">
    <property type="entry name" value="CA_dom"/>
</dbReference>
<dbReference type="PRINTS" id="PR01217">
    <property type="entry name" value="PRICHEXTENSN"/>
</dbReference>
<comment type="similarity">
    <text evidence="1">Belongs to the alpha-carbonic anhydrase family.</text>
</comment>
<sequence length="612" mass="68829">MTISINVADHSNKLRMKPLAGVILLALGAAAIFAASLLHSMYYLHDPTTPTTTTDNHHDNYPDMATTTPISNRILDAIVTATQKVQMSKLSKSPTTMPISSNQTSNQTQKPVSKFPTMKPTTKPTSNRLTMQPITLKPISKRPTMKPTIKPVSKVPTMKPTSTPKPTSKRPTMKPNTLKPISKSPTMKPSISKPISKRPTMKPISTVKPMLMPIPPSKRPTMKPTPMPLSKTPTNTPGTVKPTIRTPTSKPSISKPTEPSNPKPTYFNYNITAGALYGPFAWGNVNTINNYWSEFGFVKNQCMDPAVMQSPIDVCTAPKKYCLEYHEPRAKGGNFRLTDQYMTKRILPNKLHIHVIRKVVNQTLLPPSFDFSGVGFGALDLLNIDIKFPSEHTVCGRRFDGEMQYYFYHPVKNSFIVVAWLFEANVANPMNIHMQRLIDEFQEIYDINEEICRQKSVNGSMAMSQPSSSVLVVEPRWNPFHRDIQKTIHFWGYSGSLTEPPCVGDTLWRIMDVPVQLSMDQLNQMKNILFNNRDSRTCEFTSNHYKGSVARPINKPLPYYKCTRQDYKSDDERELCGDDGCAIPFSTHLDPWVPPIVQVTEPPSFAPTEVPY</sequence>
<evidence type="ECO:0000256" key="1">
    <source>
        <dbReference type="ARBA" id="ARBA00010718"/>
    </source>
</evidence>
<evidence type="ECO:0000313" key="9">
    <source>
        <dbReference type="EMBL" id="KAL3769410.1"/>
    </source>
</evidence>